<name>A0A7G8T9N1_9FIRM</name>
<comment type="function">
    <text evidence="2">May play the central regulatory role in sporulation. It may be an element of the effector pathway responsible for the activation of sporulation genes in response to nutritional stress. Spo0A may act in concert with spo0H (a sigma factor) to control the expression of some genes that are critical to the sporulation process.</text>
</comment>
<dbReference type="PANTHER" id="PTHR43228">
    <property type="entry name" value="TWO-COMPONENT RESPONSE REGULATOR"/>
    <property type="match status" value="1"/>
</dbReference>
<feature type="modified residue" description="4-aspartylphosphate" evidence="3">
    <location>
        <position position="53"/>
    </location>
</feature>
<dbReference type="AlphaFoldDB" id="A0A7G8T9N1"/>
<dbReference type="SUPFAM" id="SSF52172">
    <property type="entry name" value="CheY-like"/>
    <property type="match status" value="1"/>
</dbReference>
<sequence>MRIYIVEDDQPVIDTLEDLVEQQNLGIICGSSDGGPPDEQAILSSRPDIVLVDFLMPKKDGIQVIKSLRDLSCRAKYIMISQISDKKLIEKAYHSGVDFFISKPINSIEVKSVIQTVSVQLQNERTLDSIRNLFHFEENPSPPAAVKPEPYFNRAKLTMNQLGMSGEKGCIDILKICQYLHENKISIYQVNIGRLCGQLSTVPQSMEQRIRRAIAKGMRNLAQLGIEDFMNETFAQYSGSLFPFEEVKAEMDYIRGKRPRGGKISVKNFIDGLLIVSEQ</sequence>
<evidence type="ECO:0000313" key="6">
    <source>
        <dbReference type="Proteomes" id="UP000515909"/>
    </source>
</evidence>
<keyword evidence="5" id="KW-0238">DNA-binding</keyword>
<organism evidence="5 6">
    <name type="scientific">Caproicibacter fermentans</name>
    <dbReference type="NCBI Taxonomy" id="2576756"/>
    <lineage>
        <taxon>Bacteria</taxon>
        <taxon>Bacillati</taxon>
        <taxon>Bacillota</taxon>
        <taxon>Clostridia</taxon>
        <taxon>Eubacteriales</taxon>
        <taxon>Acutalibacteraceae</taxon>
        <taxon>Caproicibacter</taxon>
    </lineage>
</organism>
<evidence type="ECO:0000259" key="4">
    <source>
        <dbReference type="PROSITE" id="PS50110"/>
    </source>
</evidence>
<dbReference type="EMBL" id="CP060286">
    <property type="protein sequence ID" value="QNK40322.1"/>
    <property type="molecule type" value="Genomic_DNA"/>
</dbReference>
<gene>
    <name evidence="5" type="ORF">HCR03_16875</name>
</gene>
<dbReference type="KEGG" id="cfem:HCR03_16875"/>
<keyword evidence="3" id="KW-0597">Phosphoprotein</keyword>
<dbReference type="PROSITE" id="PS50110">
    <property type="entry name" value="RESPONSE_REGULATORY"/>
    <property type="match status" value="1"/>
</dbReference>
<evidence type="ECO:0000256" key="2">
    <source>
        <dbReference type="ARBA" id="ARBA00024867"/>
    </source>
</evidence>
<dbReference type="Pfam" id="PF00072">
    <property type="entry name" value="Response_reg"/>
    <property type="match status" value="1"/>
</dbReference>
<dbReference type="PANTHER" id="PTHR43228:SF8">
    <property type="entry name" value="TRANSCRIPTIONAL REGULATORY PROTEIN GLNL"/>
    <property type="match status" value="1"/>
</dbReference>
<reference evidence="5 6" key="1">
    <citation type="submission" date="2020-08" db="EMBL/GenBank/DDBJ databases">
        <title>The isolate Caproiciproducens sp. 7D4C2 produces n-caproate at mildly acidic conditions from hexoses: genome and rBOX comparison with related strains and chain-elongating bacteria.</title>
        <authorList>
            <person name="Esquivel-Elizondo S."/>
            <person name="Bagci C."/>
            <person name="Temovska M."/>
            <person name="Jeon B.S."/>
            <person name="Bessarab I."/>
            <person name="Williams R.B.H."/>
            <person name="Huson D.H."/>
            <person name="Angenent L.T."/>
        </authorList>
    </citation>
    <scope>NUCLEOTIDE SEQUENCE [LARGE SCALE GENOMIC DNA]</scope>
    <source>
        <strain evidence="5 6">7D4C2</strain>
    </source>
</reference>
<evidence type="ECO:0000256" key="3">
    <source>
        <dbReference type="PROSITE-ProRule" id="PRU00169"/>
    </source>
</evidence>
<dbReference type="InterPro" id="IPR013972">
    <property type="entry name" value="YcbB"/>
</dbReference>
<accession>A0A7G8T9N1</accession>
<protein>
    <recommendedName>
        <fullName evidence="1">Stage 0 sporulation protein A homolog</fullName>
    </recommendedName>
</protein>
<proteinExistence type="predicted"/>
<dbReference type="GO" id="GO:0000160">
    <property type="term" value="P:phosphorelay signal transduction system"/>
    <property type="evidence" value="ECO:0007669"/>
    <property type="project" value="InterPro"/>
</dbReference>
<evidence type="ECO:0000256" key="1">
    <source>
        <dbReference type="ARBA" id="ARBA00018672"/>
    </source>
</evidence>
<dbReference type="Gene3D" id="3.40.50.2300">
    <property type="match status" value="1"/>
</dbReference>
<evidence type="ECO:0000313" key="5">
    <source>
        <dbReference type="EMBL" id="QNK40322.1"/>
    </source>
</evidence>
<dbReference type="InterPro" id="IPR011006">
    <property type="entry name" value="CheY-like_superfamily"/>
</dbReference>
<dbReference type="RefSeq" id="WP_187035549.1">
    <property type="nucleotide sequence ID" value="NZ_CP060286.1"/>
</dbReference>
<dbReference type="InterPro" id="IPR052048">
    <property type="entry name" value="ST_Response_Regulator"/>
</dbReference>
<dbReference type="Proteomes" id="UP000515909">
    <property type="component" value="Chromosome"/>
</dbReference>
<feature type="domain" description="Response regulatory" evidence="4">
    <location>
        <begin position="2"/>
        <end position="118"/>
    </location>
</feature>
<dbReference type="SMART" id="SM00448">
    <property type="entry name" value="REC"/>
    <property type="match status" value="1"/>
</dbReference>
<dbReference type="GO" id="GO:0003677">
    <property type="term" value="F:DNA binding"/>
    <property type="evidence" value="ECO:0007669"/>
    <property type="project" value="UniProtKB-KW"/>
</dbReference>
<dbReference type="InterPro" id="IPR001789">
    <property type="entry name" value="Sig_transdc_resp-reg_receiver"/>
</dbReference>
<dbReference type="Pfam" id="PF08664">
    <property type="entry name" value="YcbB"/>
    <property type="match status" value="1"/>
</dbReference>